<evidence type="ECO:0000259" key="7">
    <source>
        <dbReference type="PROSITE" id="PS51352"/>
    </source>
</evidence>
<feature type="domain" description="Thioredoxin" evidence="7">
    <location>
        <begin position="240"/>
        <end position="405"/>
    </location>
</feature>
<dbReference type="EMBL" id="OIVN01004434">
    <property type="protein sequence ID" value="SPD17303.1"/>
    <property type="molecule type" value="Genomic_DNA"/>
</dbReference>
<dbReference type="GO" id="GO:0046872">
    <property type="term" value="F:metal ion binding"/>
    <property type="evidence" value="ECO:0007669"/>
    <property type="project" value="UniProtKB-KW"/>
</dbReference>
<feature type="region of interest" description="Disordered" evidence="5">
    <location>
        <begin position="65"/>
        <end position="96"/>
    </location>
</feature>
<dbReference type="GO" id="GO:0033617">
    <property type="term" value="P:mitochondrial respiratory chain complex IV assembly"/>
    <property type="evidence" value="ECO:0007669"/>
    <property type="project" value="TreeGrafter"/>
</dbReference>
<evidence type="ECO:0000256" key="4">
    <source>
        <dbReference type="PIRSR" id="PIRSR603782-2"/>
    </source>
</evidence>
<reference evidence="8" key="1">
    <citation type="submission" date="2018-02" db="EMBL/GenBank/DDBJ databases">
        <authorList>
            <person name="Cohen D.B."/>
            <person name="Kent A.D."/>
        </authorList>
    </citation>
    <scope>NUCLEOTIDE SEQUENCE</scope>
</reference>
<feature type="disulfide bond" description="Redox-active" evidence="4">
    <location>
        <begin position="280"/>
        <end position="284"/>
    </location>
</feature>
<dbReference type="InterPro" id="IPR036249">
    <property type="entry name" value="Thioredoxin-like_sf"/>
</dbReference>
<protein>
    <recommendedName>
        <fullName evidence="7">Thioredoxin domain-containing protein</fullName>
    </recommendedName>
</protein>
<evidence type="ECO:0000256" key="6">
    <source>
        <dbReference type="SAM" id="Phobius"/>
    </source>
</evidence>
<dbReference type="GO" id="GO:0005739">
    <property type="term" value="C:mitochondrion"/>
    <property type="evidence" value="ECO:0007669"/>
    <property type="project" value="GOC"/>
</dbReference>
<accession>A0A2N9HZV7</accession>
<dbReference type="InterPro" id="IPR013766">
    <property type="entry name" value="Thioredoxin_domain"/>
</dbReference>
<keyword evidence="3" id="KW-0479">Metal-binding</keyword>
<dbReference type="SUPFAM" id="SSF52833">
    <property type="entry name" value="Thioredoxin-like"/>
    <property type="match status" value="1"/>
</dbReference>
<dbReference type="FunFam" id="3.40.30.10:FF:000013">
    <property type="entry name" value="Blast:Protein SCO1 homolog, mitochondrial"/>
    <property type="match status" value="1"/>
</dbReference>
<name>A0A2N9HZV7_FAGSY</name>
<dbReference type="PANTHER" id="PTHR12151:SF5">
    <property type="entry name" value="AT19154P"/>
    <property type="match status" value="1"/>
</dbReference>
<gene>
    <name evidence="8" type="ORF">FSB_LOCUS45185</name>
</gene>
<evidence type="ECO:0000256" key="1">
    <source>
        <dbReference type="ARBA" id="ARBA00010996"/>
    </source>
</evidence>
<evidence type="ECO:0000313" key="8">
    <source>
        <dbReference type="EMBL" id="SPD17303.1"/>
    </source>
</evidence>
<evidence type="ECO:0000256" key="3">
    <source>
        <dbReference type="PIRSR" id="PIRSR603782-1"/>
    </source>
</evidence>
<keyword evidence="6" id="KW-0472">Membrane</keyword>
<feature type="transmembrane region" description="Helical" evidence="6">
    <location>
        <begin position="101"/>
        <end position="120"/>
    </location>
</feature>
<dbReference type="Gene3D" id="3.40.30.10">
    <property type="entry name" value="Glutaredoxin"/>
    <property type="match status" value="1"/>
</dbReference>
<dbReference type="PROSITE" id="PS51352">
    <property type="entry name" value="THIOREDOXIN_2"/>
    <property type="match status" value="1"/>
</dbReference>
<comment type="similarity">
    <text evidence="1">Belongs to the SCO1/2 family.</text>
</comment>
<dbReference type="PANTHER" id="PTHR12151">
    <property type="entry name" value="ELECTRON TRANSPORT PROTIN SCO1/SENC FAMILY MEMBER"/>
    <property type="match status" value="1"/>
</dbReference>
<keyword evidence="6" id="KW-1133">Transmembrane helix</keyword>
<feature type="compositionally biased region" description="Basic and acidic residues" evidence="5">
    <location>
        <begin position="79"/>
        <end position="88"/>
    </location>
</feature>
<feature type="binding site" evidence="3">
    <location>
        <position position="369"/>
    </location>
    <ligand>
        <name>Cu cation</name>
        <dbReference type="ChEBI" id="CHEBI:23378"/>
    </ligand>
</feature>
<dbReference type="Pfam" id="PF02630">
    <property type="entry name" value="SCO1-SenC"/>
    <property type="match status" value="1"/>
</dbReference>
<organism evidence="8">
    <name type="scientific">Fagus sylvatica</name>
    <name type="common">Beechnut</name>
    <dbReference type="NCBI Taxonomy" id="28930"/>
    <lineage>
        <taxon>Eukaryota</taxon>
        <taxon>Viridiplantae</taxon>
        <taxon>Streptophyta</taxon>
        <taxon>Embryophyta</taxon>
        <taxon>Tracheophyta</taxon>
        <taxon>Spermatophyta</taxon>
        <taxon>Magnoliopsida</taxon>
        <taxon>eudicotyledons</taxon>
        <taxon>Gunneridae</taxon>
        <taxon>Pentapetalae</taxon>
        <taxon>rosids</taxon>
        <taxon>fabids</taxon>
        <taxon>Fagales</taxon>
        <taxon>Fagaceae</taxon>
        <taxon>Fagus</taxon>
    </lineage>
</organism>
<evidence type="ECO:0000256" key="5">
    <source>
        <dbReference type="SAM" id="MobiDB-lite"/>
    </source>
</evidence>
<feature type="binding site" evidence="3">
    <location>
        <position position="284"/>
    </location>
    <ligand>
        <name>Cu cation</name>
        <dbReference type="ChEBI" id="CHEBI:23378"/>
    </ligand>
</feature>
<feature type="compositionally biased region" description="Polar residues" evidence="5">
    <location>
        <begin position="65"/>
        <end position="75"/>
    </location>
</feature>
<keyword evidence="2 3" id="KW-0186">Copper</keyword>
<feature type="binding site" evidence="3">
    <location>
        <position position="280"/>
    </location>
    <ligand>
        <name>Cu cation</name>
        <dbReference type="ChEBI" id="CHEBI:23378"/>
    </ligand>
</feature>
<keyword evidence="4" id="KW-1015">Disulfide bond</keyword>
<proteinExistence type="inferred from homology"/>
<dbReference type="AlphaFoldDB" id="A0A2N9HZV7"/>
<evidence type="ECO:0000256" key="2">
    <source>
        <dbReference type="ARBA" id="ARBA00023008"/>
    </source>
</evidence>
<keyword evidence="6" id="KW-0812">Transmembrane</keyword>
<sequence>MASIISRNVNQLRYINRYLIQCRSPIPSSPLPNRTLPPLHSVVPLGLGIQSLAIYQRCMFSTSTATGNPENQGDANSGEGKKSEESHQSSDAGKPVRGGPVSWFSFILLVATGAGLVFYYDKQKKQHIEGRLLWDDCWMQSTALIQNKEPALVPIDNAVQVLWNYVFQAFHVQWVLPRSVLDLLFGWRNWFGRHHSHIWNLVPQVDGVGERNSRTFDDMKKSDDQLLEINNASEAVKQGPSVGKAAIGGPFNLINHDGKSVTERDFLGNWKVLYFGFTHCPDICPDELQKLASAVDKIKEKAGIEIVPVFISVDPERDTVEQVREYVKEFHPKLIGLTGTSDEIRTVARAYRVYYMKTAEEDADYLVDHSIVMYLMGPDMDFVKFFGKNNDVDSLADGIIKEIKQYKK</sequence>
<dbReference type="CDD" id="cd02968">
    <property type="entry name" value="SCO"/>
    <property type="match status" value="1"/>
</dbReference>
<dbReference type="InterPro" id="IPR003782">
    <property type="entry name" value="SCO1/SenC"/>
</dbReference>